<keyword evidence="1" id="KW-0862">Zinc</keyword>
<comment type="caution">
    <text evidence="4">The sequence shown here is derived from an EMBL/GenBank/DDBJ whole genome shotgun (WGS) entry which is preliminary data.</text>
</comment>
<keyword evidence="1" id="KW-0863">Zinc-finger</keyword>
<sequence>MRIHVDEVKNKDHLVSKKSRGFRAHHHSIKIKKRNPPEDYCRKNMVGHVIKINPSCMICGKEFPSMKSLFGHMRCHPDRDWRGIRPPSAAKNSSDHSCNSLSDAETQKGWPVAARRGRKALTAADSTWGSSEEHQLHKAVDDLMMLGRGISSCRNQQSHSQNIYASEAASSKLLVSSADSGSKSNKPKISKSSAKFRTNSPEETDVELGPVLGESVSKLDGSVLNYDQLVDRDCDSPKLDNMIRKKIRKKVKLSELEQAPKISPVTPEQQKTAAGVAANSRCATCGKSFSSHQALGSHNRLKISILDSIGKSSNGGPRLNFPAAHQALGSHKVCCRSRPTGGPTSQRVSASSRRLLNFDLNELPPSED</sequence>
<dbReference type="SUPFAM" id="SSF57667">
    <property type="entry name" value="beta-beta-alpha zinc fingers"/>
    <property type="match status" value="1"/>
</dbReference>
<dbReference type="EMBL" id="JACGWO010000008">
    <property type="protein sequence ID" value="KAK4420608.1"/>
    <property type="molecule type" value="Genomic_DNA"/>
</dbReference>
<feature type="region of interest" description="Disordered" evidence="2">
    <location>
        <begin position="336"/>
        <end position="368"/>
    </location>
</feature>
<evidence type="ECO:0000259" key="3">
    <source>
        <dbReference type="PROSITE" id="PS50157"/>
    </source>
</evidence>
<dbReference type="PROSITE" id="PS00028">
    <property type="entry name" value="ZINC_FINGER_C2H2_1"/>
    <property type="match status" value="1"/>
</dbReference>
<reference evidence="4" key="1">
    <citation type="submission" date="2020-06" db="EMBL/GenBank/DDBJ databases">
        <authorList>
            <person name="Li T."/>
            <person name="Hu X."/>
            <person name="Zhang T."/>
            <person name="Song X."/>
            <person name="Zhang H."/>
            <person name="Dai N."/>
            <person name="Sheng W."/>
            <person name="Hou X."/>
            <person name="Wei L."/>
        </authorList>
    </citation>
    <scope>NUCLEOTIDE SEQUENCE</scope>
    <source>
        <strain evidence="4">3651</strain>
        <tissue evidence="4">Leaf</tissue>
    </source>
</reference>
<accession>A0AAE1XYU2</accession>
<dbReference type="Proteomes" id="UP001293254">
    <property type="component" value="Unassembled WGS sequence"/>
</dbReference>
<feature type="compositionally biased region" description="Polar residues" evidence="2">
    <location>
        <begin position="342"/>
        <end position="354"/>
    </location>
</feature>
<dbReference type="InterPro" id="IPR013087">
    <property type="entry name" value="Znf_C2H2_type"/>
</dbReference>
<dbReference type="Pfam" id="PF13912">
    <property type="entry name" value="zf-C2H2_6"/>
    <property type="match status" value="2"/>
</dbReference>
<dbReference type="PANTHER" id="PTHR47591:SF13">
    <property type="entry name" value="OS02G0293900 PROTEIN"/>
    <property type="match status" value="1"/>
</dbReference>
<feature type="compositionally biased region" description="Polar residues" evidence="2">
    <location>
        <begin position="90"/>
        <end position="104"/>
    </location>
</feature>
<keyword evidence="1" id="KW-0479">Metal-binding</keyword>
<feature type="domain" description="C2H2-type" evidence="3">
    <location>
        <begin position="54"/>
        <end position="81"/>
    </location>
</feature>
<feature type="region of interest" description="Disordered" evidence="2">
    <location>
        <begin position="84"/>
        <end position="113"/>
    </location>
</feature>
<dbReference type="SMART" id="SM00355">
    <property type="entry name" value="ZnF_C2H2"/>
    <property type="match status" value="2"/>
</dbReference>
<dbReference type="PANTHER" id="PTHR47591">
    <property type="entry name" value="ZINC FINGER PROTEIN ZAT2-RELATED"/>
    <property type="match status" value="1"/>
</dbReference>
<keyword evidence="5" id="KW-1185">Reference proteome</keyword>
<dbReference type="GO" id="GO:0008270">
    <property type="term" value="F:zinc ion binding"/>
    <property type="evidence" value="ECO:0007669"/>
    <property type="project" value="UniProtKB-KW"/>
</dbReference>
<dbReference type="PROSITE" id="PS50157">
    <property type="entry name" value="ZINC_FINGER_C2H2_2"/>
    <property type="match status" value="2"/>
</dbReference>
<organism evidence="4 5">
    <name type="scientific">Sesamum alatum</name>
    <dbReference type="NCBI Taxonomy" id="300844"/>
    <lineage>
        <taxon>Eukaryota</taxon>
        <taxon>Viridiplantae</taxon>
        <taxon>Streptophyta</taxon>
        <taxon>Embryophyta</taxon>
        <taxon>Tracheophyta</taxon>
        <taxon>Spermatophyta</taxon>
        <taxon>Magnoliopsida</taxon>
        <taxon>eudicotyledons</taxon>
        <taxon>Gunneridae</taxon>
        <taxon>Pentapetalae</taxon>
        <taxon>asterids</taxon>
        <taxon>lamiids</taxon>
        <taxon>Lamiales</taxon>
        <taxon>Pedaliaceae</taxon>
        <taxon>Sesamum</taxon>
    </lineage>
</organism>
<evidence type="ECO:0000313" key="4">
    <source>
        <dbReference type="EMBL" id="KAK4420608.1"/>
    </source>
</evidence>
<protein>
    <submittedName>
        <fullName evidence="4">Zinc finger protein ZAT2</fullName>
    </submittedName>
</protein>
<evidence type="ECO:0000256" key="2">
    <source>
        <dbReference type="SAM" id="MobiDB-lite"/>
    </source>
</evidence>
<proteinExistence type="predicted"/>
<feature type="domain" description="C2H2-type" evidence="3">
    <location>
        <begin position="280"/>
        <end position="301"/>
    </location>
</feature>
<feature type="region of interest" description="Disordered" evidence="2">
    <location>
        <begin position="177"/>
        <end position="209"/>
    </location>
</feature>
<reference evidence="4" key="2">
    <citation type="journal article" date="2024" name="Plant">
        <title>Genomic evolution and insights into agronomic trait innovations of Sesamum species.</title>
        <authorList>
            <person name="Miao H."/>
            <person name="Wang L."/>
            <person name="Qu L."/>
            <person name="Liu H."/>
            <person name="Sun Y."/>
            <person name="Le M."/>
            <person name="Wang Q."/>
            <person name="Wei S."/>
            <person name="Zheng Y."/>
            <person name="Lin W."/>
            <person name="Duan Y."/>
            <person name="Cao H."/>
            <person name="Xiong S."/>
            <person name="Wang X."/>
            <person name="Wei L."/>
            <person name="Li C."/>
            <person name="Ma Q."/>
            <person name="Ju M."/>
            <person name="Zhao R."/>
            <person name="Li G."/>
            <person name="Mu C."/>
            <person name="Tian Q."/>
            <person name="Mei H."/>
            <person name="Zhang T."/>
            <person name="Gao T."/>
            <person name="Zhang H."/>
        </authorList>
    </citation>
    <scope>NUCLEOTIDE SEQUENCE</scope>
    <source>
        <strain evidence="4">3651</strain>
    </source>
</reference>
<dbReference type="InterPro" id="IPR036236">
    <property type="entry name" value="Znf_C2H2_sf"/>
</dbReference>
<dbReference type="AlphaFoldDB" id="A0AAE1XYU2"/>
<name>A0AAE1XYU2_9LAMI</name>
<evidence type="ECO:0000313" key="5">
    <source>
        <dbReference type="Proteomes" id="UP001293254"/>
    </source>
</evidence>
<gene>
    <name evidence="4" type="ORF">Salat_2011300</name>
</gene>
<evidence type="ECO:0000256" key="1">
    <source>
        <dbReference type="PROSITE-ProRule" id="PRU00042"/>
    </source>
</evidence>